<accession>A0ABT1NC73</accession>
<feature type="compositionally biased region" description="Pro residues" evidence="1">
    <location>
        <begin position="402"/>
        <end position="423"/>
    </location>
</feature>
<proteinExistence type="predicted"/>
<feature type="region of interest" description="Disordered" evidence="1">
    <location>
        <begin position="400"/>
        <end position="429"/>
    </location>
</feature>
<dbReference type="InterPro" id="IPR025883">
    <property type="entry name" value="Cadherin-like_domain"/>
</dbReference>
<keyword evidence="5" id="KW-1185">Reference proteome</keyword>
<name>A0ABT1NC73_9FIRM</name>
<evidence type="ECO:0000256" key="2">
    <source>
        <dbReference type="SAM" id="SignalP"/>
    </source>
</evidence>
<feature type="domain" description="Cadherin-like beta-sandwich-like" evidence="3">
    <location>
        <begin position="548"/>
        <end position="629"/>
    </location>
</feature>
<evidence type="ECO:0000313" key="5">
    <source>
        <dbReference type="Proteomes" id="UP001651880"/>
    </source>
</evidence>
<feature type="domain" description="Cadherin-like beta-sandwich-like" evidence="3">
    <location>
        <begin position="441"/>
        <end position="522"/>
    </location>
</feature>
<keyword evidence="2" id="KW-0732">Signal</keyword>
<dbReference type="Pfam" id="PF12733">
    <property type="entry name" value="Cadherin-like"/>
    <property type="match status" value="3"/>
</dbReference>
<dbReference type="RefSeq" id="WP_255226380.1">
    <property type="nucleotide sequence ID" value="NZ_JAJEKE010000002.1"/>
</dbReference>
<sequence>MKKRCIRIIAVILAVMLLSFCPVAVVAASDAYISNVKAEVDKRGVVTIVGYNSGGPGHEITVKVIAPDGSLAYVDEAASRIDGNFSFINLLSGNKEGRYQVTIGAYGILNAVRTYFDYYPDRTGAIIASVDVNASIDKSNKVTVSGTISTGNGQQLTVLIKDPEKRIELIEHCISRDGGKYEISYIMKNKQKGRYLVAVGSSGLDLPVSTYFDYGADVSLKASINKNKQVNITGSIDSEPGQQVTVKITDPLNRIEYVGNTISRASGNFSLEYTMKNSTAGRYYITVGAEGMSAVAETFFIYDPSNAELKSLFLENIQLNPSFSTDKTKYFDVVFDNIRNTKVIAEASNEGQTITVNGALVNSGEASGRISLYTGLNTVRVKVTSADGTSSRTYIIDIERLPAPPSRPTPQPPSRPTPQPPSQPILSGNADLSDLILDGATFEEPSQFTSSTTEYLAVMNPQSNGVTVTPTTKDGNARITVDGEPVAGGSPSQMIYIAEDETQINIVVTAEDGTTKTYILTVIPGEYLSSDANLSGLALSYGETFADLQEFTPSITEYVYAMEMLPELNTIRVIPTASDDAATITANGTPVASGSPSAPIEVGEGSVQVYIIVTAEDGTTKTYILTIIRI</sequence>
<evidence type="ECO:0000313" key="4">
    <source>
        <dbReference type="EMBL" id="MCQ1528865.1"/>
    </source>
</evidence>
<dbReference type="Proteomes" id="UP001651880">
    <property type="component" value="Unassembled WGS sequence"/>
</dbReference>
<evidence type="ECO:0000259" key="3">
    <source>
        <dbReference type="Pfam" id="PF12733"/>
    </source>
</evidence>
<gene>
    <name evidence="4" type="ORF">LJD61_04805</name>
</gene>
<reference evidence="4 5" key="1">
    <citation type="submission" date="2021-10" db="EMBL/GenBank/DDBJ databases">
        <title>Lutispora strain m25 sp. nov., a thermophilic, non-spore-forming bacterium isolated from a lab-scale methanogenic bioreactor digesting anaerobic sludge.</title>
        <authorList>
            <person name="El Houari A."/>
            <person name="Mcdonald J."/>
        </authorList>
    </citation>
    <scope>NUCLEOTIDE SEQUENCE [LARGE SCALE GENOMIC DNA]</scope>
    <source>
        <strain evidence="5">m25</strain>
    </source>
</reference>
<evidence type="ECO:0000256" key="1">
    <source>
        <dbReference type="SAM" id="MobiDB-lite"/>
    </source>
</evidence>
<feature type="signal peptide" evidence="2">
    <location>
        <begin position="1"/>
        <end position="27"/>
    </location>
</feature>
<feature type="domain" description="Cadherin-like beta-sandwich-like" evidence="3">
    <location>
        <begin position="314"/>
        <end position="400"/>
    </location>
</feature>
<comment type="caution">
    <text evidence="4">The sequence shown here is derived from an EMBL/GenBank/DDBJ whole genome shotgun (WGS) entry which is preliminary data.</text>
</comment>
<protein>
    <submittedName>
        <fullName evidence="4">Cadherin-like beta sandwich domain-containing protein</fullName>
    </submittedName>
</protein>
<organism evidence="4 5">
    <name type="scientific">Lutispora saccharofermentans</name>
    <dbReference type="NCBI Taxonomy" id="3024236"/>
    <lineage>
        <taxon>Bacteria</taxon>
        <taxon>Bacillati</taxon>
        <taxon>Bacillota</taxon>
        <taxon>Clostridia</taxon>
        <taxon>Lutisporales</taxon>
        <taxon>Lutisporaceae</taxon>
        <taxon>Lutispora</taxon>
    </lineage>
</organism>
<dbReference type="EMBL" id="JAJEKE010000002">
    <property type="protein sequence ID" value="MCQ1528865.1"/>
    <property type="molecule type" value="Genomic_DNA"/>
</dbReference>
<feature type="chain" id="PRO_5046074296" evidence="2">
    <location>
        <begin position="28"/>
        <end position="630"/>
    </location>
</feature>